<evidence type="ECO:0000313" key="2">
    <source>
        <dbReference type="Proteomes" id="UP000595564"/>
    </source>
</evidence>
<dbReference type="PANTHER" id="PTHR38471">
    <property type="entry name" value="FOUR HELIX BUNDLE PROTEIN"/>
    <property type="match status" value="1"/>
</dbReference>
<dbReference type="Proteomes" id="UP000595564">
    <property type="component" value="Chromosome"/>
</dbReference>
<dbReference type="InterPro" id="IPR036583">
    <property type="entry name" value="23S_rRNA_IVS_sf"/>
</dbReference>
<evidence type="ECO:0000313" key="1">
    <source>
        <dbReference type="EMBL" id="BBB33406.1"/>
    </source>
</evidence>
<dbReference type="InterPro" id="IPR012657">
    <property type="entry name" value="23S_rRNA-intervening_sequence"/>
</dbReference>
<organism evidence="1 2">
    <name type="scientific">Thermotomaculum hydrothermale</name>
    <dbReference type="NCBI Taxonomy" id="981385"/>
    <lineage>
        <taxon>Bacteria</taxon>
        <taxon>Pseudomonadati</taxon>
        <taxon>Acidobacteriota</taxon>
        <taxon>Holophagae</taxon>
        <taxon>Thermotomaculales</taxon>
        <taxon>Thermotomaculaceae</taxon>
        <taxon>Thermotomaculum</taxon>
    </lineage>
</organism>
<reference evidence="1 2" key="1">
    <citation type="journal article" date="2012" name="Extremophiles">
        <title>Thermotomaculum hydrothermale gen. nov., sp. nov., a novel heterotrophic thermophile within the phylum Acidobacteria from a deep-sea hydrothermal vent chimney in the Southern Okinawa Trough.</title>
        <authorList>
            <person name="Izumi H."/>
            <person name="Nunoura T."/>
            <person name="Miyazaki M."/>
            <person name="Mino S."/>
            <person name="Toki T."/>
            <person name="Takai K."/>
            <person name="Sako Y."/>
            <person name="Sawabe T."/>
            <person name="Nakagawa S."/>
        </authorList>
    </citation>
    <scope>NUCLEOTIDE SEQUENCE [LARGE SCALE GENOMIC DNA]</scope>
    <source>
        <strain evidence="1 2">AC55</strain>
    </source>
</reference>
<gene>
    <name evidence="1" type="ORF">TTHT_1958</name>
</gene>
<dbReference type="NCBIfam" id="TIGR02436">
    <property type="entry name" value="four helix bundle protein"/>
    <property type="match status" value="1"/>
</dbReference>
<dbReference type="AlphaFoldDB" id="A0A7R6SZ93"/>
<evidence type="ECO:0008006" key="3">
    <source>
        <dbReference type="Google" id="ProtNLM"/>
    </source>
</evidence>
<name>A0A7R6SZ93_9BACT</name>
<dbReference type="SUPFAM" id="SSF158446">
    <property type="entry name" value="IVS-encoded protein-like"/>
    <property type="match status" value="1"/>
</dbReference>
<accession>A0A7R6SZ93</accession>
<dbReference type="Pfam" id="PF05635">
    <property type="entry name" value="23S_rRNA_IVP"/>
    <property type="match status" value="1"/>
</dbReference>
<dbReference type="KEGG" id="thyd:TTHT_1958"/>
<protein>
    <recommendedName>
        <fullName evidence="3">Four helix bundle protein</fullName>
    </recommendedName>
</protein>
<dbReference type="PANTHER" id="PTHR38471:SF2">
    <property type="entry name" value="FOUR HELIX BUNDLE PROTEIN"/>
    <property type="match status" value="1"/>
</dbReference>
<dbReference type="EMBL" id="AP017470">
    <property type="protein sequence ID" value="BBB33406.1"/>
    <property type="molecule type" value="Genomic_DNA"/>
</dbReference>
<proteinExistence type="predicted"/>
<dbReference type="RefSeq" id="WP_201327714.1">
    <property type="nucleotide sequence ID" value="NZ_AP017470.1"/>
</dbReference>
<keyword evidence="2" id="KW-1185">Reference proteome</keyword>
<dbReference type="PIRSF" id="PIRSF035652">
    <property type="entry name" value="CHP02436"/>
    <property type="match status" value="1"/>
</dbReference>
<sequence length="121" mass="14134">MKEENLIKEKTYSFALEIIRLYKYLKLEKKEFVLSKQILRSGTSIGANVEDAQAAQSKKDFLYKLAIASKEARETLYWLKLLRDSGYIANYLEKDLLFEEINSIINIFTKINKTLMENQNG</sequence>
<dbReference type="Gene3D" id="1.20.1440.60">
    <property type="entry name" value="23S rRNA-intervening sequence"/>
    <property type="match status" value="1"/>
</dbReference>